<accession>A0A2D0NAF7</accession>
<evidence type="ECO:0000256" key="2">
    <source>
        <dbReference type="SAM" id="MobiDB-lite"/>
    </source>
</evidence>
<dbReference type="Gene3D" id="4.10.1080.10">
    <property type="entry name" value="TSP type-3 repeat"/>
    <property type="match status" value="2"/>
</dbReference>
<sequence>MQQLKPLFLPVVLLLFIFLAIDGRAQSLLEADTEVHRVSYTGSYKDYKIPDATTLGELNRIEFYLKGADGGRRRLYGGTIGKGGGGANIRATFDIGTGLRQLAPGGTVRMVVGQKGSGFNDIQDGGAGGGGGTAVLYRAPNSNITCNDVSTEFEDADNCWILLAVAGGGGGAYGTLIGGERGRSGQAGTCGGDGKGLFGGKGGCNGNGGEETLIQNDAAAGAGGGAYQSGNSSYAGGKRGKFNGGEGGYSSFSTAPLNAYIRGGFGYGGGGGGFVTSATIYQYYPGGGGGGGYSGGGSGNNGGGGGGGSFVNAAAVDSAKENGSADGTPDHGKVTYNFDRETKLLDAKCKDVTVTLASDGTAQVLAGDVDNGSYVAFNPDLTIDRYCVNTSIVGGGCQSSLTVDCEDIGTQTMYMEVYTTTFALTDRCYFELTVLEDQPPVPDVNPNNLYLPNIFTDACTYSITSFPTATDNCSGTVVATTGDPTTFTEPGSYSISWTYEDAFGNFTTQQQDVFVGHVPPSFTCQESVTIGLSSPTLQATDLVSDISDNCAAIEDITVEFVNRLSGAPLGTALLFDCNDLGVNGFLVRVSNGFRSSSCEIQVTVVDDLVPTALCQNYLVQLDQSGQGTVTAADLDNGSFDACGVVDLKISQTDFDCSLLGTNAVVLTVTDPFGNASTCNATVTVEDNTPPVLTCRDNIQLYLDDQGQTTWNPAGILVGSTDNCGVALTVHDDLQYFDCEDIGDQYFTLSQQDASGNTSSCTAKVTIADPVSPLVIAKDITVELDAQGQATIMAADIDGGTTDNCTDNAALTFGFFDLELLAATTDSPAHYFDCSNLGTTKLYLSATDASGNLGATLVPANVTVIDAQAPGITCPAAVTVGTDAGQCTATGVSLGTPVTTDNCSIAGLSNDAASAFALGTNTVTWTVKDPSGNTSTCKQTVLVEDQQKPSLSCKSATLELDASGSVELKPADVFVSSSDNCTVSDPVIISPYTSFSCTDLTLGSRPVTLSVWDNSGNQATCQTSVLIVDQTAPTLACPENLSYALDAGDCSAIVEYITPTLADADDNCEAVSVVAEGALGSGAAFPIGVTVETYRVTDARGNTASCSFTVTLTSTQKDSDEDGITNNCDNCPQDANADQADYDADGVGDLCDVCPGQDDRLDADGNGTPDCLESGDPCDTDVIVLDTDADEVDDRCDVCPDTFDPEQVNTDGDVYGDACDNCPEIPNDNQKDEDEDGVGDQCDQCPGVDDRIDDNDNGTPDCLETDPCDPATGDRDGDGIADGCDNCFKDYNPDQADTDGNGKGDVCDKGKGGKNAFTVNGENDQAQLRAFPNPYRNGFSLIYQLKKRQEVEVQLLDLSGKLKEQLLTSRIQDPGEHTLQWSDRGLPAAIYILRIRTGDEWSTMRIAKGK</sequence>
<evidence type="ECO:0000256" key="1">
    <source>
        <dbReference type="ARBA" id="ARBA00022737"/>
    </source>
</evidence>
<organism evidence="4 5">
    <name type="scientific">Flavilitoribacter nigricans (strain ATCC 23147 / DSM 23189 / NBRC 102662 / NCIMB 1420 / SS-2)</name>
    <name type="common">Lewinella nigricans</name>
    <dbReference type="NCBI Taxonomy" id="1122177"/>
    <lineage>
        <taxon>Bacteria</taxon>
        <taxon>Pseudomonadati</taxon>
        <taxon>Bacteroidota</taxon>
        <taxon>Saprospiria</taxon>
        <taxon>Saprospirales</taxon>
        <taxon>Lewinellaceae</taxon>
        <taxon>Flavilitoribacter</taxon>
    </lineage>
</organism>
<name>A0A2D0NAF7_FLAN2</name>
<evidence type="ECO:0000313" key="4">
    <source>
        <dbReference type="EMBL" id="PHN05475.1"/>
    </source>
</evidence>
<dbReference type="InterPro" id="IPR026444">
    <property type="entry name" value="Secre_tail"/>
</dbReference>
<dbReference type="PANTHER" id="PTHR24273">
    <property type="entry name" value="FI04643P-RELATED"/>
    <property type="match status" value="1"/>
</dbReference>
<reference evidence="4 5" key="1">
    <citation type="submission" date="2017-10" db="EMBL/GenBank/DDBJ databases">
        <title>The draft genome sequence of Lewinella nigricans NBRC 102662.</title>
        <authorList>
            <person name="Wang K."/>
        </authorList>
    </citation>
    <scope>NUCLEOTIDE SEQUENCE [LARGE SCALE GENOMIC DNA]</scope>
    <source>
        <strain evidence="4 5">NBRC 102662</strain>
    </source>
</reference>
<evidence type="ECO:0000313" key="5">
    <source>
        <dbReference type="Proteomes" id="UP000223913"/>
    </source>
</evidence>
<dbReference type="OrthoDB" id="9805017at2"/>
<dbReference type="RefSeq" id="WP_099151052.1">
    <property type="nucleotide sequence ID" value="NZ_PDUD01000021.1"/>
</dbReference>
<feature type="domain" description="HYR" evidence="3">
    <location>
        <begin position="1027"/>
        <end position="1113"/>
    </location>
</feature>
<protein>
    <recommendedName>
        <fullName evidence="3">HYR domain-containing protein</fullName>
    </recommendedName>
</protein>
<dbReference type="InterPro" id="IPR013783">
    <property type="entry name" value="Ig-like_fold"/>
</dbReference>
<dbReference type="InterPro" id="IPR028974">
    <property type="entry name" value="TSP_type-3_rpt"/>
</dbReference>
<dbReference type="InterPro" id="IPR003410">
    <property type="entry name" value="HYR_dom"/>
</dbReference>
<dbReference type="PANTHER" id="PTHR24273:SF32">
    <property type="entry name" value="HYALIN"/>
    <property type="match status" value="1"/>
</dbReference>
<feature type="region of interest" description="Disordered" evidence="2">
    <location>
        <begin position="1224"/>
        <end position="1267"/>
    </location>
</feature>
<dbReference type="Gene3D" id="2.60.40.10">
    <property type="entry name" value="Immunoglobulins"/>
    <property type="match status" value="1"/>
</dbReference>
<dbReference type="Proteomes" id="UP000223913">
    <property type="component" value="Unassembled WGS sequence"/>
</dbReference>
<keyword evidence="1" id="KW-0677">Repeat</keyword>
<dbReference type="EMBL" id="PDUD01000021">
    <property type="protein sequence ID" value="PHN05475.1"/>
    <property type="molecule type" value="Genomic_DNA"/>
</dbReference>
<dbReference type="Pfam" id="PF02494">
    <property type="entry name" value="HYR"/>
    <property type="match status" value="2"/>
</dbReference>
<feature type="domain" description="HYR" evidence="3">
    <location>
        <begin position="864"/>
        <end position="944"/>
    </location>
</feature>
<keyword evidence="5" id="KW-1185">Reference proteome</keyword>
<comment type="caution">
    <text evidence="4">The sequence shown here is derived from an EMBL/GenBank/DDBJ whole genome shotgun (WGS) entry which is preliminary data.</text>
</comment>
<feature type="domain" description="HYR" evidence="3">
    <location>
        <begin position="684"/>
        <end position="768"/>
    </location>
</feature>
<dbReference type="SUPFAM" id="SSF103647">
    <property type="entry name" value="TSP type-3 repeat"/>
    <property type="match status" value="1"/>
</dbReference>
<dbReference type="GO" id="GO:0005509">
    <property type="term" value="F:calcium ion binding"/>
    <property type="evidence" value="ECO:0007669"/>
    <property type="project" value="InterPro"/>
</dbReference>
<dbReference type="PROSITE" id="PS50825">
    <property type="entry name" value="HYR"/>
    <property type="match status" value="3"/>
</dbReference>
<gene>
    <name evidence="4" type="ORF">CRP01_15890</name>
</gene>
<proteinExistence type="predicted"/>
<dbReference type="NCBIfam" id="TIGR04183">
    <property type="entry name" value="Por_Secre_tail"/>
    <property type="match status" value="1"/>
</dbReference>
<evidence type="ECO:0000259" key="3">
    <source>
        <dbReference type="PROSITE" id="PS50825"/>
    </source>
</evidence>